<dbReference type="GO" id="GO:0005737">
    <property type="term" value="C:cytoplasm"/>
    <property type="evidence" value="ECO:0007669"/>
    <property type="project" value="UniProtKB-SubCell"/>
</dbReference>
<feature type="region of interest" description="Disordered" evidence="9">
    <location>
        <begin position="1"/>
        <end position="20"/>
    </location>
</feature>
<evidence type="ECO:0000256" key="3">
    <source>
        <dbReference type="ARBA" id="ARBA00005043"/>
    </source>
</evidence>
<dbReference type="InterPro" id="IPR008728">
    <property type="entry name" value="Elongator_complex_protein_4"/>
</dbReference>
<feature type="compositionally biased region" description="Low complexity" evidence="9">
    <location>
        <begin position="11"/>
        <end position="20"/>
    </location>
</feature>
<evidence type="ECO:0000313" key="10">
    <source>
        <dbReference type="EMBL" id="ELA41738.1"/>
    </source>
</evidence>
<evidence type="ECO:0000256" key="9">
    <source>
        <dbReference type="SAM" id="MobiDB-lite"/>
    </source>
</evidence>
<evidence type="ECO:0000256" key="4">
    <source>
        <dbReference type="ARBA" id="ARBA00007573"/>
    </source>
</evidence>
<dbReference type="Pfam" id="PF05625">
    <property type="entry name" value="PAXNEB"/>
    <property type="match status" value="1"/>
</dbReference>
<dbReference type="InterPro" id="IPR027417">
    <property type="entry name" value="P-loop_NTPase"/>
</dbReference>
<dbReference type="GO" id="GO:0033588">
    <property type="term" value="C:elongator holoenzyme complex"/>
    <property type="evidence" value="ECO:0007669"/>
    <property type="project" value="InterPro"/>
</dbReference>
<proteinExistence type="inferred from homology"/>
<reference evidence="11" key="1">
    <citation type="submission" date="2011-05" db="EMBL/GenBank/DDBJ databases">
        <title>The genome sequence of Vittaforma corneae strain ATCC 50505.</title>
        <authorList>
            <consortium name="The Broad Institute Genome Sequencing Platform"/>
            <person name="Cuomo C."/>
            <person name="Didier E."/>
            <person name="Bowers L."/>
            <person name="Young S.K."/>
            <person name="Zeng Q."/>
            <person name="Gargeya S."/>
            <person name="Fitzgerald M."/>
            <person name="Haas B."/>
            <person name="Abouelleil A."/>
            <person name="Alvarado L."/>
            <person name="Arachchi H.M."/>
            <person name="Berlin A."/>
            <person name="Chapman S.B."/>
            <person name="Gearin G."/>
            <person name="Goldberg J."/>
            <person name="Griggs A."/>
            <person name="Gujja S."/>
            <person name="Hansen M."/>
            <person name="Heiman D."/>
            <person name="Howarth C."/>
            <person name="Larimer J."/>
            <person name="Lui A."/>
            <person name="MacDonald P.J.P."/>
            <person name="McCowen C."/>
            <person name="Montmayeur A."/>
            <person name="Murphy C."/>
            <person name="Neiman D."/>
            <person name="Pearson M."/>
            <person name="Priest M."/>
            <person name="Roberts A."/>
            <person name="Saif S."/>
            <person name="Shea T."/>
            <person name="Sisk P."/>
            <person name="Stolte C."/>
            <person name="Sykes S."/>
            <person name="Wortman J."/>
            <person name="Nusbaum C."/>
            <person name="Birren B."/>
        </authorList>
    </citation>
    <scope>NUCLEOTIDE SEQUENCE [LARGE SCALE GENOMIC DNA]</scope>
    <source>
        <strain evidence="11">ATCC 50505</strain>
    </source>
</reference>
<dbReference type="EMBL" id="JH370139">
    <property type="protein sequence ID" value="ELA41738.1"/>
    <property type="molecule type" value="Genomic_DNA"/>
</dbReference>
<accession>L2GLH7</accession>
<evidence type="ECO:0000256" key="1">
    <source>
        <dbReference type="ARBA" id="ARBA00004123"/>
    </source>
</evidence>
<dbReference type="GO" id="GO:0008023">
    <property type="term" value="C:transcription elongation factor complex"/>
    <property type="evidence" value="ECO:0007669"/>
    <property type="project" value="TreeGrafter"/>
</dbReference>
<dbReference type="PANTHER" id="PTHR12896">
    <property type="entry name" value="PAX6 NEIGHBOR PROTEIN PAXNEB"/>
    <property type="match status" value="1"/>
</dbReference>
<dbReference type="STRING" id="993615.L2GLH7"/>
<dbReference type="Proteomes" id="UP000011082">
    <property type="component" value="Unassembled WGS sequence"/>
</dbReference>
<dbReference type="OrthoDB" id="289162at2759"/>
<name>L2GLH7_VITCO</name>
<keyword evidence="7" id="KW-0819">tRNA processing</keyword>
<evidence type="ECO:0000256" key="7">
    <source>
        <dbReference type="ARBA" id="ARBA00022694"/>
    </source>
</evidence>
<dbReference type="AlphaFoldDB" id="L2GLH7"/>
<comment type="subcellular location">
    <subcellularLocation>
        <location evidence="2">Cytoplasm</location>
    </subcellularLocation>
    <subcellularLocation>
        <location evidence="1">Nucleus</location>
    </subcellularLocation>
</comment>
<dbReference type="PANTHER" id="PTHR12896:SF1">
    <property type="entry name" value="ELONGATOR COMPLEX PROTEIN 4"/>
    <property type="match status" value="1"/>
</dbReference>
<dbReference type="HOGENOM" id="CLU_997565_0_0_1"/>
<dbReference type="VEuPathDB" id="MicrosporidiaDB:VICG_01242"/>
<evidence type="ECO:0000313" key="11">
    <source>
        <dbReference type="Proteomes" id="UP000011082"/>
    </source>
</evidence>
<keyword evidence="6" id="KW-0963">Cytoplasm</keyword>
<comment type="pathway">
    <text evidence="3">tRNA modification; 5-methoxycarbonylmethyl-2-thiouridine-tRNA biosynthesis.</text>
</comment>
<dbReference type="UniPathway" id="UPA00988"/>
<evidence type="ECO:0000256" key="8">
    <source>
        <dbReference type="ARBA" id="ARBA00023242"/>
    </source>
</evidence>
<dbReference type="InParanoid" id="L2GLH7"/>
<dbReference type="GeneID" id="19881953"/>
<sequence length="274" mass="31261">MSGFVKCQKPSETSSSSISSGIPTLDKLIELSDGTVSCIYEDQNSFFHNTMLQTFVSSCTDRNQQCLVLSCEDKLLLRFLYAQKESEEEPEVPKNLLIAWRYKSMSPAEPKFKWNLLSKQPLPKEMIVNSLDELLCILKSKEALKTVIFSLFSPLFGQFTPDQIFKTLFEIKKYARLNKHTVFLSLPKFLVDEETSVFFDNIIQIRSNLLFPHETSYYIGYLELLKVSSVGAFRVNSLESTKYGIVLKTKKIKIERIDIPPDETVPSASCGQSF</sequence>
<evidence type="ECO:0000256" key="2">
    <source>
        <dbReference type="ARBA" id="ARBA00004496"/>
    </source>
</evidence>
<protein>
    <recommendedName>
        <fullName evidence="5">Elongator complex protein 4</fullName>
    </recommendedName>
</protein>
<dbReference type="Gene3D" id="3.40.50.300">
    <property type="entry name" value="P-loop containing nucleotide triphosphate hydrolases"/>
    <property type="match status" value="1"/>
</dbReference>
<dbReference type="RefSeq" id="XP_007604688.1">
    <property type="nucleotide sequence ID" value="XM_007604626.1"/>
</dbReference>
<evidence type="ECO:0000256" key="6">
    <source>
        <dbReference type="ARBA" id="ARBA00022490"/>
    </source>
</evidence>
<keyword evidence="11" id="KW-1185">Reference proteome</keyword>
<keyword evidence="8" id="KW-0539">Nucleus</keyword>
<dbReference type="GO" id="GO:0002098">
    <property type="term" value="P:tRNA wobble uridine modification"/>
    <property type="evidence" value="ECO:0007669"/>
    <property type="project" value="InterPro"/>
</dbReference>
<gene>
    <name evidence="10" type="ORF">VICG_01242</name>
</gene>
<comment type="similarity">
    <text evidence="4">Belongs to the ELP4 family.</text>
</comment>
<evidence type="ECO:0000256" key="5">
    <source>
        <dbReference type="ARBA" id="ARBA00020265"/>
    </source>
</evidence>
<organism evidence="10 11">
    <name type="scientific">Vittaforma corneae (strain ATCC 50505)</name>
    <name type="common">Microsporidian parasite</name>
    <name type="synonym">Nosema corneum</name>
    <dbReference type="NCBI Taxonomy" id="993615"/>
    <lineage>
        <taxon>Eukaryota</taxon>
        <taxon>Fungi</taxon>
        <taxon>Fungi incertae sedis</taxon>
        <taxon>Microsporidia</taxon>
        <taxon>Nosematidae</taxon>
        <taxon>Vittaforma</taxon>
    </lineage>
</organism>